<sequence length="126" mass="13220">MPELPFPATDPQSFDLDTASNAIGEATLRLVKLTFREPGTLPSAADGRAFMESLRGALTAGSAACSEVTRIRGELTVLRDGHRPQPHADPTKPGALCAACSVHGSIVAWPCATWSAAERILTHGKA</sequence>
<dbReference type="Proteomes" id="UP001165269">
    <property type="component" value="Unassembled WGS sequence"/>
</dbReference>
<protein>
    <submittedName>
        <fullName evidence="1">Uncharacterized protein</fullName>
    </submittedName>
</protein>
<dbReference type="EMBL" id="JALDAY010000015">
    <property type="protein sequence ID" value="MCI3277490.1"/>
    <property type="molecule type" value="Genomic_DNA"/>
</dbReference>
<reference evidence="1" key="1">
    <citation type="submission" date="2022-03" db="EMBL/GenBank/DDBJ databases">
        <title>Streptomyces 7R015 and 7R016 isolated from Barleria lupulina in Thailand.</title>
        <authorList>
            <person name="Kanchanasin P."/>
            <person name="Phongsopitanun W."/>
            <person name="Tanasupawat S."/>
        </authorList>
    </citation>
    <scope>NUCLEOTIDE SEQUENCE</scope>
    <source>
        <strain evidence="1">7R015</strain>
    </source>
</reference>
<accession>A0ABS9YJR6</accession>
<evidence type="ECO:0000313" key="2">
    <source>
        <dbReference type="Proteomes" id="UP001165269"/>
    </source>
</evidence>
<proteinExistence type="predicted"/>
<evidence type="ECO:0000313" key="1">
    <source>
        <dbReference type="EMBL" id="MCI3277490.1"/>
    </source>
</evidence>
<dbReference type="RefSeq" id="WP_242775251.1">
    <property type="nucleotide sequence ID" value="NZ_JALDAY010000015.1"/>
</dbReference>
<keyword evidence="2" id="KW-1185">Reference proteome</keyword>
<organism evidence="1 2">
    <name type="scientific">Streptomyces cylindrosporus</name>
    <dbReference type="NCBI Taxonomy" id="2927583"/>
    <lineage>
        <taxon>Bacteria</taxon>
        <taxon>Bacillati</taxon>
        <taxon>Actinomycetota</taxon>
        <taxon>Actinomycetes</taxon>
        <taxon>Kitasatosporales</taxon>
        <taxon>Streptomycetaceae</taxon>
        <taxon>Streptomyces</taxon>
    </lineage>
</organism>
<gene>
    <name evidence="1" type="ORF">MQP27_41120</name>
</gene>
<comment type="caution">
    <text evidence="1">The sequence shown here is derived from an EMBL/GenBank/DDBJ whole genome shotgun (WGS) entry which is preliminary data.</text>
</comment>
<name>A0ABS9YJR6_9ACTN</name>